<dbReference type="GO" id="GO:0003677">
    <property type="term" value="F:DNA binding"/>
    <property type="evidence" value="ECO:0007669"/>
    <property type="project" value="UniProtKB-KW"/>
</dbReference>
<sequence>MSYSSWRCCGRSPGTPGPVPRRPRCCRHRRDPPAAPTPREREVLALVAEGRSNGAIARELVVTEAAVGKHIGNILAKRNLLPAEETHRRVPAVLAYLRG</sequence>
<dbReference type="Proteomes" id="UP000010411">
    <property type="component" value="Unassembled WGS sequence"/>
</dbReference>
<feature type="domain" description="HTH luxR-type" evidence="5">
    <location>
        <begin position="29"/>
        <end position="99"/>
    </location>
</feature>
<dbReference type="PROSITE" id="PS50043">
    <property type="entry name" value="HTH_LUXR_2"/>
    <property type="match status" value="1"/>
</dbReference>
<protein>
    <recommendedName>
        <fullName evidence="5">HTH luxR-type domain-containing protein</fullName>
    </recommendedName>
</protein>
<proteinExistence type="predicted"/>
<dbReference type="InterPro" id="IPR036388">
    <property type="entry name" value="WH-like_DNA-bd_sf"/>
</dbReference>
<keyword evidence="2" id="KW-0238">DNA-binding</keyword>
<name>L1L6Q9_9ACTN</name>
<dbReference type="CDD" id="cd06170">
    <property type="entry name" value="LuxR_C_like"/>
    <property type="match status" value="1"/>
</dbReference>
<dbReference type="PANTHER" id="PTHR44688">
    <property type="entry name" value="DNA-BINDING TRANSCRIPTIONAL ACTIVATOR DEVR_DOSR"/>
    <property type="match status" value="1"/>
</dbReference>
<reference evidence="6 7" key="1">
    <citation type="submission" date="2012-11" db="EMBL/GenBank/DDBJ databases">
        <authorList>
            <person name="Huguet-Tapia J.C."/>
            <person name="Durkin A.S."/>
            <person name="Pettis G.S."/>
            <person name="Badger J.H."/>
        </authorList>
    </citation>
    <scope>NUCLEOTIDE SEQUENCE [LARGE SCALE GENOMIC DNA]</scope>
    <source>
        <strain evidence="6 7">91-03</strain>
    </source>
</reference>
<dbReference type="Gene3D" id="1.10.10.10">
    <property type="entry name" value="Winged helix-like DNA-binding domain superfamily/Winged helix DNA-binding domain"/>
    <property type="match status" value="1"/>
</dbReference>
<dbReference type="GO" id="GO:0006355">
    <property type="term" value="P:regulation of DNA-templated transcription"/>
    <property type="evidence" value="ECO:0007669"/>
    <property type="project" value="InterPro"/>
</dbReference>
<dbReference type="InterPro" id="IPR016032">
    <property type="entry name" value="Sig_transdc_resp-reg_C-effctor"/>
</dbReference>
<evidence type="ECO:0000259" key="5">
    <source>
        <dbReference type="PROSITE" id="PS50043"/>
    </source>
</evidence>
<evidence type="ECO:0000256" key="1">
    <source>
        <dbReference type="ARBA" id="ARBA00023015"/>
    </source>
</evidence>
<gene>
    <name evidence="6" type="ORF">STRIP9103_03385</name>
</gene>
<evidence type="ECO:0000313" key="6">
    <source>
        <dbReference type="EMBL" id="EKX68479.1"/>
    </source>
</evidence>
<organism evidence="6 7">
    <name type="scientific">Streptomyces ipomoeae 91-03</name>
    <dbReference type="NCBI Taxonomy" id="698759"/>
    <lineage>
        <taxon>Bacteria</taxon>
        <taxon>Bacillati</taxon>
        <taxon>Actinomycetota</taxon>
        <taxon>Actinomycetes</taxon>
        <taxon>Kitasatosporales</taxon>
        <taxon>Streptomycetaceae</taxon>
        <taxon>Streptomyces</taxon>
    </lineage>
</organism>
<dbReference type="EMBL" id="AEJC01000076">
    <property type="protein sequence ID" value="EKX68479.1"/>
    <property type="molecule type" value="Genomic_DNA"/>
</dbReference>
<evidence type="ECO:0000256" key="2">
    <source>
        <dbReference type="ARBA" id="ARBA00023125"/>
    </source>
</evidence>
<accession>L1L6Q9</accession>
<comment type="caution">
    <text evidence="6">The sequence shown here is derived from an EMBL/GenBank/DDBJ whole genome shotgun (WGS) entry which is preliminary data.</text>
</comment>
<keyword evidence="7" id="KW-1185">Reference proteome</keyword>
<dbReference type="PRINTS" id="PR00038">
    <property type="entry name" value="HTHLUXR"/>
</dbReference>
<dbReference type="AlphaFoldDB" id="L1L6Q9"/>
<dbReference type="Pfam" id="PF00196">
    <property type="entry name" value="GerE"/>
    <property type="match status" value="1"/>
</dbReference>
<keyword evidence="1" id="KW-0805">Transcription regulation</keyword>
<evidence type="ECO:0000256" key="3">
    <source>
        <dbReference type="ARBA" id="ARBA00023163"/>
    </source>
</evidence>
<evidence type="ECO:0000256" key="4">
    <source>
        <dbReference type="SAM" id="MobiDB-lite"/>
    </source>
</evidence>
<dbReference type="SMART" id="SM00421">
    <property type="entry name" value="HTH_LUXR"/>
    <property type="match status" value="1"/>
</dbReference>
<dbReference type="InterPro" id="IPR000792">
    <property type="entry name" value="Tscrpt_reg_LuxR_C"/>
</dbReference>
<feature type="region of interest" description="Disordered" evidence="4">
    <location>
        <begin position="1"/>
        <end position="38"/>
    </location>
</feature>
<keyword evidence="3" id="KW-0804">Transcription</keyword>
<dbReference type="SUPFAM" id="SSF46894">
    <property type="entry name" value="C-terminal effector domain of the bipartite response regulators"/>
    <property type="match status" value="1"/>
</dbReference>
<evidence type="ECO:0000313" key="7">
    <source>
        <dbReference type="Proteomes" id="UP000010411"/>
    </source>
</evidence>
<dbReference type="PATRIC" id="fig|698759.3.peg.979"/>
<dbReference type="PANTHER" id="PTHR44688:SF16">
    <property type="entry name" value="DNA-BINDING TRANSCRIPTIONAL ACTIVATOR DEVR_DOSR"/>
    <property type="match status" value="1"/>
</dbReference>
<feature type="compositionally biased region" description="Basic residues" evidence="4">
    <location>
        <begin position="21"/>
        <end position="30"/>
    </location>
</feature>